<feature type="compositionally biased region" description="Polar residues" evidence="1">
    <location>
        <begin position="585"/>
        <end position="624"/>
    </location>
</feature>
<evidence type="ECO:0000313" key="3">
    <source>
        <dbReference type="EMBL" id="EPE05475.1"/>
    </source>
</evidence>
<dbReference type="Pfam" id="PF00069">
    <property type="entry name" value="Pkinase"/>
    <property type="match status" value="1"/>
</dbReference>
<dbReference type="PROSITE" id="PS50011">
    <property type="entry name" value="PROTEIN_KINASE_DOM"/>
    <property type="match status" value="1"/>
</dbReference>
<dbReference type="VEuPathDB" id="FungiDB:F503_02214"/>
<dbReference type="AlphaFoldDB" id="S3CXA0"/>
<evidence type="ECO:0000259" key="2">
    <source>
        <dbReference type="PROSITE" id="PS50011"/>
    </source>
</evidence>
<dbReference type="Gene3D" id="1.10.510.10">
    <property type="entry name" value="Transferase(Phosphotransferase) domain 1"/>
    <property type="match status" value="1"/>
</dbReference>
<organism evidence="3 4">
    <name type="scientific">Ophiostoma piceae (strain UAMH 11346)</name>
    <name type="common">Sap stain fungus</name>
    <dbReference type="NCBI Taxonomy" id="1262450"/>
    <lineage>
        <taxon>Eukaryota</taxon>
        <taxon>Fungi</taxon>
        <taxon>Dikarya</taxon>
        <taxon>Ascomycota</taxon>
        <taxon>Pezizomycotina</taxon>
        <taxon>Sordariomycetes</taxon>
        <taxon>Sordariomycetidae</taxon>
        <taxon>Ophiostomatales</taxon>
        <taxon>Ophiostomataceae</taxon>
        <taxon>Ophiostoma</taxon>
    </lineage>
</organism>
<evidence type="ECO:0000256" key="1">
    <source>
        <dbReference type="SAM" id="MobiDB-lite"/>
    </source>
</evidence>
<dbReference type="InterPro" id="IPR011009">
    <property type="entry name" value="Kinase-like_dom_sf"/>
</dbReference>
<dbReference type="PROSITE" id="PS00108">
    <property type="entry name" value="PROTEIN_KINASE_ST"/>
    <property type="match status" value="1"/>
</dbReference>
<keyword evidence="3" id="KW-0418">Kinase</keyword>
<gene>
    <name evidence="3" type="ORF">F503_02214</name>
</gene>
<dbReference type="SMART" id="SM00220">
    <property type="entry name" value="S_TKc"/>
    <property type="match status" value="1"/>
</dbReference>
<dbReference type="PANTHER" id="PTHR44167">
    <property type="entry name" value="OVARIAN-SPECIFIC SERINE/THREONINE-PROTEIN KINASE LOK-RELATED"/>
    <property type="match status" value="1"/>
</dbReference>
<protein>
    <submittedName>
        <fullName evidence="3">Protein kinase</fullName>
    </submittedName>
</protein>
<reference evidence="3 4" key="1">
    <citation type="journal article" date="2013" name="BMC Genomics">
        <title>The genome and transcriptome of the pine saprophyte Ophiostoma piceae, and a comparison with the bark beetle-associated pine pathogen Grosmannia clavigera.</title>
        <authorList>
            <person name="Haridas S."/>
            <person name="Wang Y."/>
            <person name="Lim L."/>
            <person name="Massoumi Alamouti S."/>
            <person name="Jackman S."/>
            <person name="Docking R."/>
            <person name="Robertson G."/>
            <person name="Birol I."/>
            <person name="Bohlmann J."/>
            <person name="Breuil C."/>
        </authorList>
    </citation>
    <scope>NUCLEOTIDE SEQUENCE [LARGE SCALE GENOMIC DNA]</scope>
    <source>
        <strain evidence="3 4">UAMH 11346</strain>
    </source>
</reference>
<feature type="compositionally biased region" description="Polar residues" evidence="1">
    <location>
        <begin position="641"/>
        <end position="653"/>
    </location>
</feature>
<dbReference type="GO" id="GO:0005524">
    <property type="term" value="F:ATP binding"/>
    <property type="evidence" value="ECO:0007669"/>
    <property type="project" value="InterPro"/>
</dbReference>
<keyword evidence="3" id="KW-0808">Transferase</keyword>
<sequence>MSTRNPAAVTDRRDDDLVLILTPELGVERGVDVHHCKVKDRDPIDHANYKQHFFGPQYVNNTIEIRCGQHRKHRIGVLIGPSTRFCDIVVHDQSESEQDAPVWGLITYDEENRLIYRDVRHPLVDGQADKSKGSGVFFDGERSAPSADDKRRGHTWVLSGSEYLQRDTRITKLVLNDYIQFDLTIPNHDHGTDTHKGHACRFLKAPLVGKWEHPEPSLCLETCTHKTPNKPIILQKKIGYGSFGDVWSQYNVSNGKCMARKKPRVREKYDHTRREIRLLLQIQQGASRDEITKDYSQYIIRLIRHKEDDVPTIYLEYAHYGSLYSIQCSEKRLQMAEAVEALEQLLKATCFLHSVGITHRDIKPANVLVKKRSTGPYRARGDIAIKLADFGLSKAGLLKTTCIGTYIYMAPELFAEGGMDSLVDIWATGVMFFDICYGLPPDIRNTQVPYNGAELMRNGPAMCFRIEEAIQNATVTDGVDKTLAYFIRSRMVRQPASDRQSAEACLPHIRSVHDHYLRTRHPVLVPDTRWQGSEVQQSVGTLAANSRYHASLTSPYQPEQLSNIVAQTSQIRHYETPIDLDQPSIDLTDQPSIDLTDQPSIDLTDQPSIDLTDQPSIDLTNGINRKQPPKSHEEHPFALFQLSTASQENGTGR</sequence>
<feature type="region of interest" description="Disordered" evidence="1">
    <location>
        <begin position="575"/>
        <end position="653"/>
    </location>
</feature>
<name>S3CXA0_OPHP1</name>
<dbReference type="InterPro" id="IPR008271">
    <property type="entry name" value="Ser/Thr_kinase_AS"/>
</dbReference>
<dbReference type="PANTHER" id="PTHR44167:SF24">
    <property type="entry name" value="SERINE_THREONINE-PROTEIN KINASE CHK2"/>
    <property type="match status" value="1"/>
</dbReference>
<dbReference type="GO" id="GO:0004672">
    <property type="term" value="F:protein kinase activity"/>
    <property type="evidence" value="ECO:0007669"/>
    <property type="project" value="InterPro"/>
</dbReference>
<dbReference type="OrthoDB" id="10252171at2759"/>
<feature type="domain" description="Protein kinase" evidence="2">
    <location>
        <begin position="232"/>
        <end position="524"/>
    </location>
</feature>
<dbReference type="STRING" id="1262450.S3CXA0"/>
<dbReference type="eggNOG" id="KOG0198">
    <property type="taxonomic scope" value="Eukaryota"/>
</dbReference>
<dbReference type="Proteomes" id="UP000016923">
    <property type="component" value="Unassembled WGS sequence"/>
</dbReference>
<dbReference type="InterPro" id="IPR000719">
    <property type="entry name" value="Prot_kinase_dom"/>
</dbReference>
<keyword evidence="4" id="KW-1185">Reference proteome</keyword>
<dbReference type="HOGENOM" id="CLU_419834_0_0_1"/>
<dbReference type="SUPFAM" id="SSF56112">
    <property type="entry name" value="Protein kinase-like (PK-like)"/>
    <property type="match status" value="1"/>
</dbReference>
<dbReference type="EMBL" id="KE148156">
    <property type="protein sequence ID" value="EPE05475.1"/>
    <property type="molecule type" value="Genomic_DNA"/>
</dbReference>
<proteinExistence type="predicted"/>
<accession>S3CXA0</accession>
<evidence type="ECO:0000313" key="4">
    <source>
        <dbReference type="Proteomes" id="UP000016923"/>
    </source>
</evidence>